<dbReference type="BioCyc" id="CNIT1237085:G1324-2614-MONOMER"/>
<evidence type="ECO:0000313" key="1">
    <source>
        <dbReference type="EMBL" id="AFU59536.1"/>
    </source>
</evidence>
<gene>
    <name evidence="1" type="ordered locus">Ngar_c26140</name>
</gene>
<proteinExistence type="predicted"/>
<dbReference type="AlphaFoldDB" id="K0IDS2"/>
<dbReference type="InParanoid" id="K0IDS2"/>
<accession>K0IDS2</accession>
<reference evidence="1 2" key="1">
    <citation type="journal article" date="2012" name="Environ. Microbiol.">
        <title>The genome of the ammonia-oxidizing Candidatus Nitrososphaera gargensis: insights into metabolic versatility and environmental adaptations.</title>
        <authorList>
            <person name="Spang A."/>
            <person name="Poehlein A."/>
            <person name="Offre P."/>
            <person name="Zumbragel S."/>
            <person name="Haider S."/>
            <person name="Rychlik N."/>
            <person name="Nowka B."/>
            <person name="Schmeisser C."/>
            <person name="Lebedeva E.V."/>
            <person name="Rattei T."/>
            <person name="Bohm C."/>
            <person name="Schmid M."/>
            <person name="Galushko A."/>
            <person name="Hatzenpichler R."/>
            <person name="Weinmaier T."/>
            <person name="Daniel R."/>
            <person name="Schleper C."/>
            <person name="Spieck E."/>
            <person name="Streit W."/>
            <person name="Wagner M."/>
        </authorList>
    </citation>
    <scope>NUCLEOTIDE SEQUENCE [LARGE SCALE GENOMIC DNA]</scope>
    <source>
        <strain evidence="2">Ga9.2</strain>
    </source>
</reference>
<dbReference type="EMBL" id="CP002408">
    <property type="protein sequence ID" value="AFU59536.1"/>
    <property type="molecule type" value="Genomic_DNA"/>
</dbReference>
<name>K0IDS2_NITGG</name>
<sequence length="155" mass="17579">MDDLRHNIESNRDALAAALKRSPNMAYQKVNELALFVGFRHGVDLQLHFPEPAKISDIGSYGTENVGIVVDKFRKTFPVPREAVKQKAVELLGSDARPQDAYMYEGKEGVKVIMPEGRIEILPGSVHFWCRIDERVRSYADWLVENVYFPNKTSG</sequence>
<protein>
    <submittedName>
        <fullName evidence="1">Uncharacterized protein</fullName>
    </submittedName>
</protein>
<dbReference type="HOGENOM" id="CLU_1665401_0_0_2"/>
<evidence type="ECO:0000313" key="2">
    <source>
        <dbReference type="Proteomes" id="UP000008037"/>
    </source>
</evidence>
<dbReference type="Proteomes" id="UP000008037">
    <property type="component" value="Chromosome"/>
</dbReference>
<organism evidence="1 2">
    <name type="scientific">Nitrososphaera gargensis (strain Ga9.2)</name>
    <dbReference type="NCBI Taxonomy" id="1237085"/>
    <lineage>
        <taxon>Archaea</taxon>
        <taxon>Nitrososphaerota</taxon>
        <taxon>Nitrososphaeria</taxon>
        <taxon>Nitrososphaerales</taxon>
        <taxon>Nitrososphaeraceae</taxon>
        <taxon>Nitrososphaera</taxon>
    </lineage>
</organism>
<dbReference type="KEGG" id="nga:Ngar_c26140"/>
<keyword evidence="2" id="KW-1185">Reference proteome</keyword>
<dbReference type="STRING" id="1237085.Ngar_c26140"/>